<evidence type="ECO:0000256" key="2">
    <source>
        <dbReference type="ARBA" id="ARBA00012438"/>
    </source>
</evidence>
<evidence type="ECO:0000256" key="3">
    <source>
        <dbReference type="ARBA" id="ARBA00022679"/>
    </source>
</evidence>
<dbReference type="SUPFAM" id="SSF55874">
    <property type="entry name" value="ATPase domain of HSP90 chaperone/DNA topoisomerase II/histidine kinase"/>
    <property type="match status" value="1"/>
</dbReference>
<comment type="catalytic activity">
    <reaction evidence="1">
        <text>ATP + protein L-histidine = ADP + protein N-phospho-L-histidine.</text>
        <dbReference type="EC" id="2.7.13.3"/>
    </reaction>
</comment>
<organism evidence="7 8">
    <name type="scientific">Marinomonas spartinae</name>
    <dbReference type="NCBI Taxonomy" id="1792290"/>
    <lineage>
        <taxon>Bacteria</taxon>
        <taxon>Pseudomonadati</taxon>
        <taxon>Pseudomonadota</taxon>
        <taxon>Gammaproteobacteria</taxon>
        <taxon>Oceanospirillales</taxon>
        <taxon>Oceanospirillaceae</taxon>
        <taxon>Marinomonas</taxon>
    </lineage>
</organism>
<gene>
    <name evidence="7" type="primary">degS</name>
    <name evidence="7" type="ORF">MSP8886_04247</name>
</gene>
<dbReference type="GO" id="GO:0000160">
    <property type="term" value="P:phosphorelay signal transduction system"/>
    <property type="evidence" value="ECO:0007669"/>
    <property type="project" value="UniProtKB-KW"/>
</dbReference>
<reference evidence="7 8" key="1">
    <citation type="submission" date="2016-06" db="EMBL/GenBank/DDBJ databases">
        <authorList>
            <person name="Kjaerup R.B."/>
            <person name="Dalgaard T.S."/>
            <person name="Juul-Madsen H.R."/>
        </authorList>
    </citation>
    <scope>NUCLEOTIDE SEQUENCE [LARGE SCALE GENOMIC DNA]</scope>
    <source>
        <strain evidence="7 8">CECT 8886</strain>
    </source>
</reference>
<name>A0A1A8TUU0_9GAMM</name>
<dbReference type="SMART" id="SM00387">
    <property type="entry name" value="HATPase_c"/>
    <property type="match status" value="1"/>
</dbReference>
<evidence type="ECO:0000256" key="1">
    <source>
        <dbReference type="ARBA" id="ARBA00000085"/>
    </source>
</evidence>
<dbReference type="CDD" id="cd16917">
    <property type="entry name" value="HATPase_UhpB-NarQ-NarX-like"/>
    <property type="match status" value="1"/>
</dbReference>
<dbReference type="EMBL" id="FLOB01000021">
    <property type="protein sequence ID" value="SBS37744.1"/>
    <property type="molecule type" value="Genomic_DNA"/>
</dbReference>
<dbReference type="AlphaFoldDB" id="A0A1A8TUU0"/>
<dbReference type="InterPro" id="IPR003594">
    <property type="entry name" value="HATPase_dom"/>
</dbReference>
<accession>A0A1A8TUU0</accession>
<dbReference type="PANTHER" id="PTHR24421">
    <property type="entry name" value="NITRATE/NITRITE SENSOR PROTEIN NARX-RELATED"/>
    <property type="match status" value="1"/>
</dbReference>
<proteinExistence type="predicted"/>
<keyword evidence="4 7" id="KW-0418">Kinase</keyword>
<evidence type="ECO:0000256" key="4">
    <source>
        <dbReference type="ARBA" id="ARBA00022777"/>
    </source>
</evidence>
<dbReference type="RefSeq" id="WP_067020834.1">
    <property type="nucleotide sequence ID" value="NZ_FLOB01000021.1"/>
</dbReference>
<evidence type="ECO:0000256" key="5">
    <source>
        <dbReference type="ARBA" id="ARBA00023012"/>
    </source>
</evidence>
<keyword evidence="8" id="KW-1185">Reference proteome</keyword>
<dbReference type="InterPro" id="IPR036890">
    <property type="entry name" value="HATPase_C_sf"/>
</dbReference>
<keyword evidence="5" id="KW-0902">Two-component regulatory system</keyword>
<evidence type="ECO:0000313" key="8">
    <source>
        <dbReference type="Proteomes" id="UP000092544"/>
    </source>
</evidence>
<dbReference type="PROSITE" id="PS50109">
    <property type="entry name" value="HIS_KIN"/>
    <property type="match status" value="1"/>
</dbReference>
<dbReference type="Pfam" id="PF02518">
    <property type="entry name" value="HATPase_c"/>
    <property type="match status" value="1"/>
</dbReference>
<keyword evidence="3 7" id="KW-0808">Transferase</keyword>
<dbReference type="STRING" id="1792290.MSP8886_04247"/>
<dbReference type="Proteomes" id="UP000092544">
    <property type="component" value="Unassembled WGS sequence"/>
</dbReference>
<dbReference type="Gene3D" id="3.30.565.10">
    <property type="entry name" value="Histidine kinase-like ATPase, C-terminal domain"/>
    <property type="match status" value="1"/>
</dbReference>
<feature type="domain" description="Histidine kinase" evidence="6">
    <location>
        <begin position="66"/>
        <end position="154"/>
    </location>
</feature>
<evidence type="ECO:0000313" key="7">
    <source>
        <dbReference type="EMBL" id="SBS37744.1"/>
    </source>
</evidence>
<dbReference type="InterPro" id="IPR050482">
    <property type="entry name" value="Sensor_HK_TwoCompSys"/>
</dbReference>
<dbReference type="GO" id="GO:0004673">
    <property type="term" value="F:protein histidine kinase activity"/>
    <property type="evidence" value="ECO:0007669"/>
    <property type="project" value="UniProtKB-EC"/>
</dbReference>
<protein>
    <recommendedName>
        <fullName evidence="2">histidine kinase</fullName>
        <ecNumber evidence="2">2.7.13.3</ecNumber>
    </recommendedName>
</protein>
<sequence>MLKSEVANTSNTLKSVIRNLKPIEVMSGSPTQAIISLAQHNCSLAGITLKIFSKDEVTLSQEGAYQVYRIGQEALNNAIKHSSAQEITLSFRVTGNIYRVQITDDGKGMEEETAEDSYGMNSMNERSMILGASLSVDSQGSNGTTILLEVPIHD</sequence>
<dbReference type="OrthoDB" id="9797605at2"/>
<dbReference type="EC" id="2.7.13.3" evidence="2"/>
<dbReference type="PANTHER" id="PTHR24421:SF10">
    <property type="entry name" value="NITRATE_NITRITE SENSOR PROTEIN NARQ"/>
    <property type="match status" value="1"/>
</dbReference>
<evidence type="ECO:0000259" key="6">
    <source>
        <dbReference type="PROSITE" id="PS50109"/>
    </source>
</evidence>
<dbReference type="InterPro" id="IPR005467">
    <property type="entry name" value="His_kinase_dom"/>
</dbReference>